<sequence length="382" mass="41482">MPNNVPLYNSVVLPEMEQAAVEVLRSGRIAGGEWVAKFESEMEKIAGLPHVVSTIDMTTALYLALHLAGVKDGDEVLTTAFACLSTNSAIAQSRAVPVWVDVSPRSVTMDVADLESKITAKTRAVILYHVAGYPGPARKIAEICKKHNIVLIEDCDNAVSATHASLPVGAYGDFAIYSFYPNRQINTTEGGALACRSIDMANRARKLRRFGIDFSTFRSAIGEINSSSDVPEIGWSMTLNNMCAALGYAQMASLQSRQAATQANAQALLGLTRDIDGLTPVPVLEGDQSAYWVLLFFVEKRDEVIRRLKQSGVMVSSIHQRNDTYSGFDAAPQYLPNTDFLQQHIIGVPCGWWLDEDDLLTITASLKGALSGAVDTMTDCTK</sequence>
<name>A0A5D3G161_9PSED</name>
<proteinExistence type="inferred from homology"/>
<dbReference type="PANTHER" id="PTHR30244:SF34">
    <property type="entry name" value="DTDP-4-AMINO-4,6-DIDEOXYGALACTOSE TRANSAMINASE"/>
    <property type="match status" value="1"/>
</dbReference>
<dbReference type="GO" id="GO:0000271">
    <property type="term" value="P:polysaccharide biosynthetic process"/>
    <property type="evidence" value="ECO:0007669"/>
    <property type="project" value="TreeGrafter"/>
</dbReference>
<dbReference type="GO" id="GO:0030170">
    <property type="term" value="F:pyridoxal phosphate binding"/>
    <property type="evidence" value="ECO:0007669"/>
    <property type="project" value="TreeGrafter"/>
</dbReference>
<organism evidence="4 6">
    <name type="scientific">Pseudomonas synxantha</name>
    <dbReference type="NCBI Taxonomy" id="47883"/>
    <lineage>
        <taxon>Bacteria</taxon>
        <taxon>Pseudomonadati</taxon>
        <taxon>Pseudomonadota</taxon>
        <taxon>Gammaproteobacteria</taxon>
        <taxon>Pseudomonadales</taxon>
        <taxon>Pseudomonadaceae</taxon>
        <taxon>Pseudomonas</taxon>
    </lineage>
</organism>
<protein>
    <submittedName>
        <fullName evidence="4">Aminotransferase class V-fold PLP-dependent enzyme</fullName>
    </submittedName>
</protein>
<dbReference type="InterPro" id="IPR015421">
    <property type="entry name" value="PyrdxlP-dep_Trfase_major"/>
</dbReference>
<evidence type="ECO:0000256" key="3">
    <source>
        <dbReference type="RuleBase" id="RU004508"/>
    </source>
</evidence>
<reference evidence="4 6" key="1">
    <citation type="submission" date="2019-08" db="EMBL/GenBank/DDBJ databases">
        <title>Subclass B2 metallo-beta lactamase from Pseudomonas synxantha.</title>
        <authorList>
            <person name="Poirel L."/>
            <person name="Palmieri M."/>
            <person name="Masseron A."/>
            <person name="Perreten V."/>
            <person name="Nordman P."/>
        </authorList>
    </citation>
    <scope>NUCLEOTIDE SEQUENCE [LARGE SCALE GENOMIC DNA]</scope>
    <source>
        <strain evidence="4 6">MCP106</strain>
    </source>
</reference>
<dbReference type="Pfam" id="PF01041">
    <property type="entry name" value="DegT_DnrJ_EryC1"/>
    <property type="match status" value="1"/>
</dbReference>
<evidence type="ECO:0000256" key="1">
    <source>
        <dbReference type="ARBA" id="ARBA00022898"/>
    </source>
</evidence>
<dbReference type="InterPro" id="IPR000653">
    <property type="entry name" value="DegT/StrS_aminotransferase"/>
</dbReference>
<dbReference type="SUPFAM" id="SSF53383">
    <property type="entry name" value="PLP-dependent transferases"/>
    <property type="match status" value="1"/>
</dbReference>
<evidence type="ECO:0000313" key="6">
    <source>
        <dbReference type="Proteomes" id="UP000324029"/>
    </source>
</evidence>
<dbReference type="GO" id="GO:0008483">
    <property type="term" value="F:transaminase activity"/>
    <property type="evidence" value="ECO:0007669"/>
    <property type="project" value="UniProtKB-KW"/>
</dbReference>
<dbReference type="Gene3D" id="3.40.640.10">
    <property type="entry name" value="Type I PLP-dependent aspartate aminotransferase-like (Major domain)"/>
    <property type="match status" value="1"/>
</dbReference>
<comment type="caution">
    <text evidence="4">The sequence shown here is derived from an EMBL/GenBank/DDBJ whole genome shotgun (WGS) entry which is preliminary data.</text>
</comment>
<dbReference type="InterPro" id="IPR015422">
    <property type="entry name" value="PyrdxlP-dep_Trfase_small"/>
</dbReference>
<dbReference type="RefSeq" id="WP_148852325.1">
    <property type="nucleotide sequence ID" value="NZ_LR027557.1"/>
</dbReference>
<dbReference type="Gene3D" id="3.90.1150.10">
    <property type="entry name" value="Aspartate Aminotransferase, domain 1"/>
    <property type="match status" value="1"/>
</dbReference>
<dbReference type="PANTHER" id="PTHR30244">
    <property type="entry name" value="TRANSAMINASE"/>
    <property type="match status" value="1"/>
</dbReference>
<dbReference type="EMBL" id="VSRO01000001">
    <property type="protein sequence ID" value="TYK59823.1"/>
    <property type="molecule type" value="Genomic_DNA"/>
</dbReference>
<evidence type="ECO:0000256" key="2">
    <source>
        <dbReference type="ARBA" id="ARBA00037999"/>
    </source>
</evidence>
<gene>
    <name evidence="5" type="ORF">FXO26_01545</name>
    <name evidence="4" type="ORF">FXO26_29425</name>
</gene>
<keyword evidence="4" id="KW-0808">Transferase</keyword>
<dbReference type="EMBL" id="VSRO01000024">
    <property type="protein sequence ID" value="TYK54123.1"/>
    <property type="molecule type" value="Genomic_DNA"/>
</dbReference>
<accession>A0A5D3G161</accession>
<reference evidence="4 6" key="2">
    <citation type="submission" date="2019-08" db="EMBL/GenBank/DDBJ databases">
        <authorList>
            <person name="Brilhante M."/>
            <person name="Perreten V."/>
        </authorList>
    </citation>
    <scope>NUCLEOTIDE SEQUENCE [LARGE SCALE GENOMIC DNA]</scope>
    <source>
        <strain evidence="4 6">MCP106</strain>
    </source>
</reference>
<keyword evidence="1 3" id="KW-0663">Pyridoxal phosphate</keyword>
<comment type="similarity">
    <text evidence="2 3">Belongs to the DegT/DnrJ/EryC1 family.</text>
</comment>
<dbReference type="InterPro" id="IPR015424">
    <property type="entry name" value="PyrdxlP-dep_Trfase"/>
</dbReference>
<evidence type="ECO:0000313" key="5">
    <source>
        <dbReference type="EMBL" id="TYK59823.1"/>
    </source>
</evidence>
<evidence type="ECO:0000313" key="4">
    <source>
        <dbReference type="EMBL" id="TYK54123.1"/>
    </source>
</evidence>
<dbReference type="AlphaFoldDB" id="A0A5D3G161"/>
<dbReference type="Proteomes" id="UP000324029">
    <property type="component" value="Unassembled WGS sequence"/>
</dbReference>
<dbReference type="PIRSF" id="PIRSF000390">
    <property type="entry name" value="PLP_StrS"/>
    <property type="match status" value="1"/>
</dbReference>
<keyword evidence="4" id="KW-0032">Aminotransferase</keyword>